<evidence type="ECO:0008006" key="3">
    <source>
        <dbReference type="Google" id="ProtNLM"/>
    </source>
</evidence>
<accession>A0ABP6DIL1</accession>
<dbReference type="EMBL" id="BAAATE010000001">
    <property type="protein sequence ID" value="GAA2642256.1"/>
    <property type="molecule type" value="Genomic_DNA"/>
</dbReference>
<evidence type="ECO:0000313" key="2">
    <source>
        <dbReference type="Proteomes" id="UP001501666"/>
    </source>
</evidence>
<reference evidence="2" key="1">
    <citation type="journal article" date="2019" name="Int. J. Syst. Evol. Microbiol.">
        <title>The Global Catalogue of Microorganisms (GCM) 10K type strain sequencing project: providing services to taxonomists for standard genome sequencing and annotation.</title>
        <authorList>
            <consortium name="The Broad Institute Genomics Platform"/>
            <consortium name="The Broad Institute Genome Sequencing Center for Infectious Disease"/>
            <person name="Wu L."/>
            <person name="Ma J."/>
        </authorList>
    </citation>
    <scope>NUCLEOTIDE SEQUENCE [LARGE SCALE GENOMIC DNA]</scope>
    <source>
        <strain evidence="2">JCM 6835</strain>
    </source>
</reference>
<proteinExistence type="predicted"/>
<organism evidence="1 2">
    <name type="scientific">Nonomuraea recticatena</name>
    <dbReference type="NCBI Taxonomy" id="46178"/>
    <lineage>
        <taxon>Bacteria</taxon>
        <taxon>Bacillati</taxon>
        <taxon>Actinomycetota</taxon>
        <taxon>Actinomycetes</taxon>
        <taxon>Streptosporangiales</taxon>
        <taxon>Streptosporangiaceae</taxon>
        <taxon>Nonomuraea</taxon>
    </lineage>
</organism>
<comment type="caution">
    <text evidence="1">The sequence shown here is derived from an EMBL/GenBank/DDBJ whole genome shotgun (WGS) entry which is preliminary data.</text>
</comment>
<gene>
    <name evidence="1" type="ORF">GCM10010412_001960</name>
</gene>
<dbReference type="Proteomes" id="UP001501666">
    <property type="component" value="Unassembled WGS sequence"/>
</dbReference>
<name>A0ABP6DIL1_9ACTN</name>
<keyword evidence="2" id="KW-1185">Reference proteome</keyword>
<evidence type="ECO:0000313" key="1">
    <source>
        <dbReference type="EMBL" id="GAA2642256.1"/>
    </source>
</evidence>
<protein>
    <recommendedName>
        <fullName evidence="3">Secreted protein</fullName>
    </recommendedName>
</protein>
<sequence>MATLSAVASVTAACVRLSTTEVLIWSTRKTPRTATTVTEITSVLVMTWSWSERRHVLRTMPTARLARRLTPPRIWRIVLRRGLLFDGNMRKGETYAGPAL</sequence>